<dbReference type="InterPro" id="IPR040141">
    <property type="entry name" value="ZPR1"/>
</dbReference>
<dbReference type="GO" id="GO:0030426">
    <property type="term" value="C:growth cone"/>
    <property type="evidence" value="ECO:0007669"/>
    <property type="project" value="UniProtKB-SubCell"/>
</dbReference>
<dbReference type="PANTHER" id="PTHR10876">
    <property type="entry name" value="ZINC FINGER PROTEIN ZPR1"/>
    <property type="match status" value="1"/>
</dbReference>
<dbReference type="GO" id="GO:0097504">
    <property type="term" value="C:Gemini of Cajal bodies"/>
    <property type="evidence" value="ECO:0007669"/>
    <property type="project" value="UniProtKB-SubCell"/>
</dbReference>
<dbReference type="GO" id="GO:0015030">
    <property type="term" value="C:Cajal body"/>
    <property type="evidence" value="ECO:0007669"/>
    <property type="project" value="UniProtKB-SubCell"/>
</dbReference>
<protein>
    <recommendedName>
        <fullName evidence="18">Zinc finger protein ZPR1</fullName>
    </recommendedName>
    <alternativeName>
        <fullName evidence="19">Zinc finger protein 259</fullName>
    </alternativeName>
</protein>
<dbReference type="KEGG" id="bbel:109479509"/>
<comment type="subcellular location">
    <subcellularLocation>
        <location evidence="2">Cell projection</location>
        <location evidence="2">Axon</location>
    </subcellularLocation>
    <subcellularLocation>
        <location evidence="5">Cell projection</location>
        <location evidence="5">Growth cone</location>
    </subcellularLocation>
    <subcellularLocation>
        <location evidence="3">Cytoplasm</location>
        <location evidence="3">Perinuclear region</location>
    </subcellularLocation>
    <subcellularLocation>
        <location evidence="1">Nucleus</location>
        <location evidence="1">Cajal body</location>
    </subcellularLocation>
    <subcellularLocation>
        <location evidence="17">Nucleus</location>
        <location evidence="17">Gem</location>
    </subcellularLocation>
    <subcellularLocation>
        <location evidence="4">Nucleus</location>
        <location evidence="4">Nucleolus</location>
    </subcellularLocation>
</comment>
<evidence type="ECO:0000256" key="18">
    <source>
        <dbReference type="ARBA" id="ARBA00074960"/>
    </source>
</evidence>
<evidence type="ECO:0000256" key="2">
    <source>
        <dbReference type="ARBA" id="ARBA00004489"/>
    </source>
</evidence>
<evidence type="ECO:0000256" key="20">
    <source>
        <dbReference type="SAM" id="MobiDB-lite"/>
    </source>
</evidence>
<dbReference type="GeneID" id="109479509"/>
<dbReference type="GO" id="GO:0006260">
    <property type="term" value="P:DNA replication"/>
    <property type="evidence" value="ECO:0007669"/>
    <property type="project" value="UniProtKB-ARBA"/>
</dbReference>
<dbReference type="GO" id="GO:0048471">
    <property type="term" value="C:perinuclear region of cytoplasm"/>
    <property type="evidence" value="ECO:0007669"/>
    <property type="project" value="UniProtKB-SubCell"/>
</dbReference>
<dbReference type="GO" id="GO:0031369">
    <property type="term" value="F:translation initiation factor binding"/>
    <property type="evidence" value="ECO:0007669"/>
    <property type="project" value="UniProtKB-ARBA"/>
</dbReference>
<evidence type="ECO:0000256" key="1">
    <source>
        <dbReference type="ARBA" id="ARBA00004408"/>
    </source>
</evidence>
<evidence type="ECO:0000256" key="13">
    <source>
        <dbReference type="ARBA" id="ARBA00022833"/>
    </source>
</evidence>
<dbReference type="GO" id="GO:0061564">
    <property type="term" value="P:axon development"/>
    <property type="evidence" value="ECO:0007669"/>
    <property type="project" value="UniProtKB-ARBA"/>
</dbReference>
<keyword evidence="7" id="KW-0963">Cytoplasm</keyword>
<evidence type="ECO:0000256" key="7">
    <source>
        <dbReference type="ARBA" id="ARBA00022490"/>
    </source>
</evidence>
<evidence type="ECO:0000256" key="5">
    <source>
        <dbReference type="ARBA" id="ARBA00004624"/>
    </source>
</evidence>
<dbReference type="InterPro" id="IPR042451">
    <property type="entry name" value="ZPR1_A/B_dom"/>
</dbReference>
<reference evidence="23" key="1">
    <citation type="submission" date="2025-08" db="UniProtKB">
        <authorList>
            <consortium name="RefSeq"/>
        </authorList>
    </citation>
    <scope>IDENTIFICATION</scope>
    <source>
        <tissue evidence="23">Gonad</tissue>
    </source>
</reference>
<evidence type="ECO:0000256" key="10">
    <source>
        <dbReference type="ARBA" id="ARBA00022737"/>
    </source>
</evidence>
<dbReference type="Pfam" id="PF22794">
    <property type="entry name" value="jr-ZPR1"/>
    <property type="match status" value="2"/>
</dbReference>
<evidence type="ECO:0000256" key="8">
    <source>
        <dbReference type="ARBA" id="ARBA00022664"/>
    </source>
</evidence>
<dbReference type="GO" id="GO:0042307">
    <property type="term" value="P:positive regulation of protein import into nucleus"/>
    <property type="evidence" value="ECO:0007669"/>
    <property type="project" value="UniProtKB-ARBA"/>
</dbReference>
<evidence type="ECO:0000256" key="19">
    <source>
        <dbReference type="ARBA" id="ARBA00079252"/>
    </source>
</evidence>
<evidence type="ECO:0000256" key="11">
    <source>
        <dbReference type="ARBA" id="ARBA00022771"/>
    </source>
</evidence>
<dbReference type="FunFam" id="2.20.25.420:FF:000001">
    <property type="entry name" value="Zinc finger protein ZPR1"/>
    <property type="match status" value="1"/>
</dbReference>
<evidence type="ECO:0000256" key="3">
    <source>
        <dbReference type="ARBA" id="ARBA00004556"/>
    </source>
</evidence>
<feature type="domain" description="Zinc finger ZPR1-type" evidence="21">
    <location>
        <begin position="36"/>
        <end position="194"/>
    </location>
</feature>
<evidence type="ECO:0000313" key="23">
    <source>
        <dbReference type="RefSeq" id="XP_019637040.1"/>
    </source>
</evidence>
<dbReference type="AlphaFoldDB" id="A0A6P4Z6E2"/>
<dbReference type="Pfam" id="PF03367">
    <property type="entry name" value="Zn_ribbon_ZPR1"/>
    <property type="match status" value="2"/>
</dbReference>
<dbReference type="OrthoDB" id="308464at2759"/>
<keyword evidence="16" id="KW-0966">Cell projection</keyword>
<dbReference type="GO" id="GO:0008380">
    <property type="term" value="P:RNA splicing"/>
    <property type="evidence" value="ECO:0007669"/>
    <property type="project" value="UniProtKB-KW"/>
</dbReference>
<dbReference type="NCBIfam" id="TIGR00310">
    <property type="entry name" value="ZPR1_znf"/>
    <property type="match status" value="2"/>
</dbReference>
<dbReference type="InterPro" id="IPR004457">
    <property type="entry name" value="Znf_ZPR1"/>
</dbReference>
<evidence type="ECO:0000256" key="12">
    <source>
        <dbReference type="ARBA" id="ARBA00022782"/>
    </source>
</evidence>
<dbReference type="GO" id="GO:0005730">
    <property type="term" value="C:nucleolus"/>
    <property type="evidence" value="ECO:0007669"/>
    <property type="project" value="UniProtKB-SubCell"/>
</dbReference>
<keyword evidence="9" id="KW-0479">Metal-binding</keyword>
<dbReference type="InterPro" id="IPR042452">
    <property type="entry name" value="ZPR1_Znf1/2"/>
</dbReference>
<dbReference type="FunFam" id="2.60.120.1040:FF:000001">
    <property type="entry name" value="Zinc finger protein ZPR1"/>
    <property type="match status" value="1"/>
</dbReference>
<keyword evidence="22" id="KW-1185">Reference proteome</keyword>
<keyword evidence="12" id="KW-0221">Differentiation</keyword>
<dbReference type="Proteomes" id="UP000515135">
    <property type="component" value="Unplaced"/>
</dbReference>
<accession>A0A6P4Z6E2</accession>
<gene>
    <name evidence="23" type="primary">LOC109479509</name>
</gene>
<dbReference type="GO" id="GO:0008270">
    <property type="term" value="F:zinc ion binding"/>
    <property type="evidence" value="ECO:0007669"/>
    <property type="project" value="UniProtKB-KW"/>
</dbReference>
<evidence type="ECO:0000256" key="9">
    <source>
        <dbReference type="ARBA" id="ARBA00022723"/>
    </source>
</evidence>
<dbReference type="InterPro" id="IPR056180">
    <property type="entry name" value="ZPR1_jr_dom"/>
</dbReference>
<proteinExistence type="inferred from homology"/>
<feature type="domain" description="Zinc finger ZPR1-type" evidence="21">
    <location>
        <begin position="254"/>
        <end position="414"/>
    </location>
</feature>
<dbReference type="FunFam" id="2.20.25.420:FF:000003">
    <property type="entry name" value="zinc finger protein ZPR1"/>
    <property type="match status" value="1"/>
</dbReference>
<feature type="compositionally biased region" description="Basic and acidic residues" evidence="20">
    <location>
        <begin position="7"/>
        <end position="22"/>
    </location>
</feature>
<dbReference type="FunFam" id="2.60.120.1040:FF:000002">
    <property type="entry name" value="zinc finger protein ZPR1"/>
    <property type="match status" value="1"/>
</dbReference>
<dbReference type="Gene3D" id="2.60.120.1040">
    <property type="entry name" value="ZPR1, A/B domain"/>
    <property type="match status" value="2"/>
</dbReference>
<keyword evidence="8" id="KW-0507">mRNA processing</keyword>
<keyword evidence="15" id="KW-0539">Nucleus</keyword>
<dbReference type="GO" id="GO:0006397">
    <property type="term" value="P:mRNA processing"/>
    <property type="evidence" value="ECO:0007669"/>
    <property type="project" value="UniProtKB-KW"/>
</dbReference>
<name>A0A6P4Z6E2_BRABE</name>
<evidence type="ECO:0000256" key="14">
    <source>
        <dbReference type="ARBA" id="ARBA00023187"/>
    </source>
</evidence>
<evidence type="ECO:0000313" key="22">
    <source>
        <dbReference type="Proteomes" id="UP000515135"/>
    </source>
</evidence>
<organism evidence="22 23">
    <name type="scientific">Branchiostoma belcheri</name>
    <name type="common">Amphioxus</name>
    <dbReference type="NCBI Taxonomy" id="7741"/>
    <lineage>
        <taxon>Eukaryota</taxon>
        <taxon>Metazoa</taxon>
        <taxon>Chordata</taxon>
        <taxon>Cephalochordata</taxon>
        <taxon>Leptocardii</taxon>
        <taxon>Amphioxiformes</taxon>
        <taxon>Branchiostomatidae</taxon>
        <taxon>Branchiostoma</taxon>
    </lineage>
</organism>
<dbReference type="PANTHER" id="PTHR10876:SF0">
    <property type="entry name" value="ZINC FINGER PROTEIN ZPR1"/>
    <property type="match status" value="1"/>
</dbReference>
<evidence type="ECO:0000259" key="21">
    <source>
        <dbReference type="SMART" id="SM00709"/>
    </source>
</evidence>
<evidence type="ECO:0000256" key="17">
    <source>
        <dbReference type="ARBA" id="ARBA00034695"/>
    </source>
</evidence>
<evidence type="ECO:0000256" key="6">
    <source>
        <dbReference type="ARBA" id="ARBA00008354"/>
    </source>
</evidence>
<dbReference type="SMART" id="SM00709">
    <property type="entry name" value="Zpr1"/>
    <property type="match status" value="2"/>
</dbReference>
<evidence type="ECO:0000256" key="16">
    <source>
        <dbReference type="ARBA" id="ARBA00023273"/>
    </source>
</evidence>
<keyword evidence="14" id="KW-0508">mRNA splicing</keyword>
<feature type="region of interest" description="Disordered" evidence="20">
    <location>
        <begin position="1"/>
        <end position="23"/>
    </location>
</feature>
<keyword evidence="11" id="KW-0863">Zinc-finger</keyword>
<dbReference type="GO" id="GO:0010628">
    <property type="term" value="P:positive regulation of gene expression"/>
    <property type="evidence" value="ECO:0007669"/>
    <property type="project" value="UniProtKB-ARBA"/>
</dbReference>
<keyword evidence="10" id="KW-0677">Repeat</keyword>
<evidence type="ECO:0000256" key="4">
    <source>
        <dbReference type="ARBA" id="ARBA00004604"/>
    </source>
</evidence>
<comment type="similarity">
    <text evidence="6">Belongs to the ZPR1 family.</text>
</comment>
<dbReference type="RefSeq" id="XP_019637040.1">
    <property type="nucleotide sequence ID" value="XM_019781481.1"/>
</dbReference>
<dbReference type="Gene3D" id="2.20.25.420">
    <property type="entry name" value="ZPR1, zinc finger domain"/>
    <property type="match status" value="2"/>
</dbReference>
<evidence type="ECO:0000256" key="15">
    <source>
        <dbReference type="ARBA" id="ARBA00023242"/>
    </source>
</evidence>
<sequence length="453" mass="50121">MAASPDGVDKTGENKPLFRDLTGDIGDQEATEIDDTLCMNCHESGTTRLLMTRIPYFREVVLMSFDCPHCGFANNELQPASTIQEQGVRVTLKVESSKDLNRQVVKAESASLSIPELDFEVPPNTQKGVLTTVEGVIDRAVRGLEQEQPVRRAMDPAVAEKIDAFIEKLRELTDLKTPFTMVLDDPTGNSFVENPFAPSQDKNVTLVHYPRTREQNIQLGFQAETSEEEPTDTDKATENGEAENLADEVLSFNTNCPNCQSPVPTNMKVVDIPYFKQVIVMATTCDRCGHRSNEVKSASGVAEKGRRMTLNMTDPSDLTRDVLKSETCTVSIPELDFELSLSYGIGGKFTTLEGLIINIKEQLEMNAFSLGDSSTAAGSSKMRDFLAKLTEIAEGKRLVQIQLDDPAGNSYLQNVYAPDPDPELVVEDYIRTHEQNEDLGLNQMKTENYGEDS</sequence>
<keyword evidence="13" id="KW-0862">Zinc</keyword>